<accession>A0AAV3QLM9</accession>
<dbReference type="Proteomes" id="UP001454036">
    <property type="component" value="Unassembled WGS sequence"/>
</dbReference>
<gene>
    <name evidence="1" type="ORF">LIER_19800</name>
</gene>
<dbReference type="AlphaFoldDB" id="A0AAV3QLM9"/>
<comment type="caution">
    <text evidence="1">The sequence shown here is derived from an EMBL/GenBank/DDBJ whole genome shotgun (WGS) entry which is preliminary data.</text>
</comment>
<name>A0AAV3QLM9_LITER</name>
<evidence type="ECO:0000313" key="2">
    <source>
        <dbReference type="Proteomes" id="UP001454036"/>
    </source>
</evidence>
<reference evidence="1 2" key="1">
    <citation type="submission" date="2024-01" db="EMBL/GenBank/DDBJ databases">
        <title>The complete chloroplast genome sequence of Lithospermum erythrorhizon: insights into the phylogenetic relationship among Boraginaceae species and the maternal lineages of purple gromwells.</title>
        <authorList>
            <person name="Okada T."/>
            <person name="Watanabe K."/>
        </authorList>
    </citation>
    <scope>NUCLEOTIDE SEQUENCE [LARGE SCALE GENOMIC DNA]</scope>
</reference>
<protein>
    <recommendedName>
        <fullName evidence="3">Gag-pol polyprotein</fullName>
    </recommendedName>
</protein>
<dbReference type="EMBL" id="BAABME010004948">
    <property type="protein sequence ID" value="GAA0164081.1"/>
    <property type="molecule type" value="Genomic_DNA"/>
</dbReference>
<organism evidence="1 2">
    <name type="scientific">Lithospermum erythrorhizon</name>
    <name type="common">Purple gromwell</name>
    <name type="synonym">Lithospermum officinale var. erythrorhizon</name>
    <dbReference type="NCBI Taxonomy" id="34254"/>
    <lineage>
        <taxon>Eukaryota</taxon>
        <taxon>Viridiplantae</taxon>
        <taxon>Streptophyta</taxon>
        <taxon>Embryophyta</taxon>
        <taxon>Tracheophyta</taxon>
        <taxon>Spermatophyta</taxon>
        <taxon>Magnoliopsida</taxon>
        <taxon>eudicotyledons</taxon>
        <taxon>Gunneridae</taxon>
        <taxon>Pentapetalae</taxon>
        <taxon>asterids</taxon>
        <taxon>lamiids</taxon>
        <taxon>Boraginales</taxon>
        <taxon>Boraginaceae</taxon>
        <taxon>Boraginoideae</taxon>
        <taxon>Lithospermeae</taxon>
        <taxon>Lithospermum</taxon>
    </lineage>
</organism>
<proteinExistence type="predicted"/>
<evidence type="ECO:0008006" key="3">
    <source>
        <dbReference type="Google" id="ProtNLM"/>
    </source>
</evidence>
<keyword evidence="2" id="KW-1185">Reference proteome</keyword>
<sequence>MSNEKLVRKVLRTLPKRFAHKVECPNYIKKQSKSYCTTLSDDETDEEEGNDNKVSNFVAFTVRNLNESTGSPTVVDHVSDNLSDDEEELTKEELMANYQMLF</sequence>
<evidence type="ECO:0000313" key="1">
    <source>
        <dbReference type="EMBL" id="GAA0164081.1"/>
    </source>
</evidence>